<protein>
    <recommendedName>
        <fullName evidence="1">DUF6950 domain-containing protein</fullName>
    </recommendedName>
</protein>
<gene>
    <name evidence="2" type="ORF">VSS37_05890</name>
</gene>
<dbReference type="InterPro" id="IPR053802">
    <property type="entry name" value="DUF6950"/>
</dbReference>
<evidence type="ECO:0000259" key="1">
    <source>
        <dbReference type="Pfam" id="PF22262"/>
    </source>
</evidence>
<name>A0ABU6CUM7_9GAMM</name>
<keyword evidence="3" id="KW-1185">Reference proteome</keyword>
<dbReference type="RefSeq" id="WP_324693840.1">
    <property type="nucleotide sequence ID" value="NZ_JAYMYJ010000045.1"/>
</dbReference>
<dbReference type="EMBL" id="JAYMYJ010000045">
    <property type="protein sequence ID" value="MEB4590503.1"/>
    <property type="molecule type" value="Genomic_DNA"/>
</dbReference>
<accession>A0ABU6CUM7</accession>
<evidence type="ECO:0000313" key="3">
    <source>
        <dbReference type="Proteomes" id="UP001308005"/>
    </source>
</evidence>
<sequence length="136" mass="14820">MIKLVKWATDQMGKPFKWGETNCVALALAGIDAQHDTDLLDKYRKHMASERKAWAWMERHGMDAIVLRLKDDGLVLIPAGFAQPGDIVLNTHPASGVSAAVLLPGIKALSSTVQHGVVIQTATDWLLQDAIILGVR</sequence>
<comment type="caution">
    <text evidence="2">The sequence shown here is derived from an EMBL/GenBank/DDBJ whole genome shotgun (WGS) entry which is preliminary data.</text>
</comment>
<organism evidence="2 3">
    <name type="scientific">Candidatus Thiothrix phosphatis</name>
    <dbReference type="NCBI Taxonomy" id="3112415"/>
    <lineage>
        <taxon>Bacteria</taxon>
        <taxon>Pseudomonadati</taxon>
        <taxon>Pseudomonadota</taxon>
        <taxon>Gammaproteobacteria</taxon>
        <taxon>Thiotrichales</taxon>
        <taxon>Thiotrichaceae</taxon>
        <taxon>Thiothrix</taxon>
    </lineage>
</organism>
<reference evidence="3" key="1">
    <citation type="submission" date="2023-07" db="EMBL/GenBank/DDBJ databases">
        <title>The carbon used by Thiothrix.</title>
        <authorList>
            <person name="Chen L."/>
        </authorList>
    </citation>
    <scope>NUCLEOTIDE SEQUENCE [LARGE SCALE GENOMIC DNA]</scope>
</reference>
<feature type="domain" description="DUF6950" evidence="1">
    <location>
        <begin position="4"/>
        <end position="103"/>
    </location>
</feature>
<evidence type="ECO:0000313" key="2">
    <source>
        <dbReference type="EMBL" id="MEB4590503.1"/>
    </source>
</evidence>
<proteinExistence type="predicted"/>
<dbReference type="Proteomes" id="UP001308005">
    <property type="component" value="Unassembled WGS sequence"/>
</dbReference>
<reference evidence="2 3" key="2">
    <citation type="submission" date="2024-01" db="EMBL/GenBank/DDBJ databases">
        <authorList>
            <person name="Xie X."/>
        </authorList>
    </citation>
    <scope>NUCLEOTIDE SEQUENCE [LARGE SCALE GENOMIC DNA]</scope>
    <source>
        <strain evidence="2">SCUT-1</strain>
    </source>
</reference>
<dbReference type="Pfam" id="PF22262">
    <property type="entry name" value="DUF6950"/>
    <property type="match status" value="1"/>
</dbReference>